<keyword evidence="2" id="KW-1185">Reference proteome</keyword>
<sequence length="60" mass="7038">MEKKRKDQDIKKTEIKKEDILEIEHQTLHPGNDEITLKNVDYAPGENNYLSNAKQDNLNE</sequence>
<evidence type="ECO:0008006" key="3">
    <source>
        <dbReference type="Google" id="ProtNLM"/>
    </source>
</evidence>
<dbReference type="Proteomes" id="UP001335737">
    <property type="component" value="Unassembled WGS sequence"/>
</dbReference>
<evidence type="ECO:0000313" key="2">
    <source>
        <dbReference type="Proteomes" id="UP001335737"/>
    </source>
</evidence>
<protein>
    <recommendedName>
        <fullName evidence="3">DUF4025 domain-containing protein</fullName>
    </recommendedName>
</protein>
<evidence type="ECO:0000313" key="1">
    <source>
        <dbReference type="EMBL" id="MEC5423117.1"/>
    </source>
</evidence>
<reference evidence="1 2" key="1">
    <citation type="journal article" date="2024" name="Int. J. Syst. Evol. Microbiol.">
        <title>Virgibacillus tibetensis sp. nov., isolated from salt lake on the Tibetan Plateau of China.</title>
        <authorList>
            <person name="Phurbu D."/>
            <person name="Liu Z.-X."/>
            <person name="Wang R."/>
            <person name="Zheng Y.-Y."/>
            <person name="Liu H.-C."/>
            <person name="Zhou Y.-G."/>
            <person name="Yu Y.-J."/>
            <person name="Li A.-H."/>
        </authorList>
    </citation>
    <scope>NUCLEOTIDE SEQUENCE [LARGE SCALE GENOMIC DNA]</scope>
    <source>
        <strain evidence="1 2">C22-A2</strain>
    </source>
</reference>
<name>A0ABU6KCR0_9BACI</name>
<dbReference type="EMBL" id="JARZFX010000002">
    <property type="protein sequence ID" value="MEC5423117.1"/>
    <property type="molecule type" value="Genomic_DNA"/>
</dbReference>
<organism evidence="1 2">
    <name type="scientific">Virgibacillus tibetensis</name>
    <dbReference type="NCBI Taxonomy" id="3042313"/>
    <lineage>
        <taxon>Bacteria</taxon>
        <taxon>Bacillati</taxon>
        <taxon>Bacillota</taxon>
        <taxon>Bacilli</taxon>
        <taxon>Bacillales</taxon>
        <taxon>Bacillaceae</taxon>
        <taxon>Virgibacillus</taxon>
    </lineage>
</organism>
<gene>
    <name evidence="1" type="ORF">QGM71_06335</name>
</gene>
<proteinExistence type="predicted"/>
<dbReference type="RefSeq" id="WP_327606681.1">
    <property type="nucleotide sequence ID" value="NZ_JARZFX010000002.1"/>
</dbReference>
<comment type="caution">
    <text evidence="1">The sequence shown here is derived from an EMBL/GenBank/DDBJ whole genome shotgun (WGS) entry which is preliminary data.</text>
</comment>
<accession>A0ABU6KCR0</accession>